<proteinExistence type="predicted"/>
<sequence>MMVGDFHVGRKYNVFENYINETTRERRKCETETEGREGGFGSMKLPRE</sequence>
<feature type="compositionally biased region" description="Basic and acidic residues" evidence="1">
    <location>
        <begin position="24"/>
        <end position="37"/>
    </location>
</feature>
<protein>
    <submittedName>
        <fullName evidence="2">Uncharacterized protein</fullName>
    </submittedName>
</protein>
<organism evidence="2">
    <name type="scientific">uncultured Desulfobacteraceae bacterium</name>
    <dbReference type="NCBI Taxonomy" id="218296"/>
    <lineage>
        <taxon>Bacteria</taxon>
        <taxon>Pseudomonadati</taxon>
        <taxon>Thermodesulfobacteriota</taxon>
        <taxon>Desulfobacteria</taxon>
        <taxon>Desulfobacterales</taxon>
        <taxon>Desulfobacteraceae</taxon>
        <taxon>environmental samples</taxon>
    </lineage>
</organism>
<gene>
    <name evidence="2" type="ORF">EPICR_50143</name>
</gene>
<dbReference type="EMBL" id="CAACVI010000045">
    <property type="protein sequence ID" value="VEN74865.1"/>
    <property type="molecule type" value="Genomic_DNA"/>
</dbReference>
<evidence type="ECO:0000256" key="1">
    <source>
        <dbReference type="SAM" id="MobiDB-lite"/>
    </source>
</evidence>
<accession>A0A484HPT1</accession>
<name>A0A484HPT1_9BACT</name>
<dbReference type="AlphaFoldDB" id="A0A484HPT1"/>
<evidence type="ECO:0000313" key="2">
    <source>
        <dbReference type="EMBL" id="VEN74865.1"/>
    </source>
</evidence>
<reference evidence="2" key="1">
    <citation type="submission" date="2019-01" db="EMBL/GenBank/DDBJ databases">
        <authorList>
            <consortium name="Genoscope - CEA"/>
            <person name="William W."/>
        </authorList>
    </citation>
    <scope>NUCLEOTIDE SEQUENCE</scope>
    <source>
        <strain evidence="2">CR-1</strain>
    </source>
</reference>
<feature type="region of interest" description="Disordered" evidence="1">
    <location>
        <begin position="24"/>
        <end position="48"/>
    </location>
</feature>